<gene>
    <name evidence="3" type="ORF">I303_05326</name>
    <name evidence="4" type="ORF">I303_105227</name>
</gene>
<dbReference type="PANTHER" id="PTHR21310:SF15">
    <property type="entry name" value="AMINOGLYCOSIDE PHOSPHOTRANSFERASE DOMAIN-CONTAINING PROTEIN"/>
    <property type="match status" value="1"/>
</dbReference>
<dbReference type="EMBL" id="KI894032">
    <property type="protein sequence ID" value="OBR84468.1"/>
    <property type="molecule type" value="Genomic_DNA"/>
</dbReference>
<reference evidence="3" key="1">
    <citation type="submission" date="2013-07" db="EMBL/GenBank/DDBJ databases">
        <title>The Genome Sequence of Cryptococcus dejecticola CBS10117.</title>
        <authorList>
            <consortium name="The Broad Institute Genome Sequencing Platform"/>
            <person name="Cuomo C."/>
            <person name="Litvintseva A."/>
            <person name="Chen Y."/>
            <person name="Heitman J."/>
            <person name="Sun S."/>
            <person name="Springer D."/>
            <person name="Dromer F."/>
            <person name="Young S.K."/>
            <person name="Zeng Q."/>
            <person name="Gargeya S."/>
            <person name="Fitzgerald M."/>
            <person name="Abouelleil A."/>
            <person name="Alvarado L."/>
            <person name="Berlin A.M."/>
            <person name="Chapman S.B."/>
            <person name="Dewar J."/>
            <person name="Goldberg J."/>
            <person name="Griggs A."/>
            <person name="Gujja S."/>
            <person name="Hansen M."/>
            <person name="Howarth C."/>
            <person name="Imamovic A."/>
            <person name="Larimer J."/>
            <person name="McCowan C."/>
            <person name="Murphy C."/>
            <person name="Pearson M."/>
            <person name="Priest M."/>
            <person name="Roberts A."/>
            <person name="Saif S."/>
            <person name="Shea T."/>
            <person name="Sykes S."/>
            <person name="Wortman J."/>
            <person name="Nusbaum C."/>
            <person name="Birren B."/>
        </authorList>
    </citation>
    <scope>NUCLEOTIDE SEQUENCE [LARGE SCALE GENOMIC DNA]</scope>
    <source>
        <strain evidence="3">CBS 10117</strain>
    </source>
</reference>
<dbReference type="Gene3D" id="3.90.1200.10">
    <property type="match status" value="1"/>
</dbReference>
<accession>A0A1A6A334</accession>
<dbReference type="SUPFAM" id="SSF56112">
    <property type="entry name" value="Protein kinase-like (PK-like)"/>
    <property type="match status" value="1"/>
</dbReference>
<feature type="compositionally biased region" description="Polar residues" evidence="1">
    <location>
        <begin position="311"/>
        <end position="335"/>
    </location>
</feature>
<evidence type="ECO:0000313" key="4">
    <source>
        <dbReference type="EMBL" id="WWC62630.1"/>
    </source>
</evidence>
<dbReference type="InterPro" id="IPR002575">
    <property type="entry name" value="Aminoglycoside_PTrfase"/>
</dbReference>
<evidence type="ECO:0000313" key="3">
    <source>
        <dbReference type="EMBL" id="OBR84468.1"/>
    </source>
</evidence>
<reference evidence="4" key="2">
    <citation type="submission" date="2013-07" db="EMBL/GenBank/DDBJ databases">
        <authorList>
            <consortium name="The Broad Institute Genome Sequencing Platform"/>
            <person name="Cuomo C."/>
            <person name="Litvintseva A."/>
            <person name="Chen Y."/>
            <person name="Heitman J."/>
            <person name="Sun S."/>
            <person name="Springer D."/>
            <person name="Dromer F."/>
            <person name="Young S.K."/>
            <person name="Zeng Q."/>
            <person name="Gargeya S."/>
            <person name="Fitzgerald M."/>
            <person name="Abouelleil A."/>
            <person name="Alvarado L."/>
            <person name="Berlin A.M."/>
            <person name="Chapman S.B."/>
            <person name="Dewar J."/>
            <person name="Goldberg J."/>
            <person name="Griggs A."/>
            <person name="Gujja S."/>
            <person name="Hansen M."/>
            <person name="Howarth C."/>
            <person name="Imamovic A."/>
            <person name="Larimer J."/>
            <person name="McCowan C."/>
            <person name="Murphy C."/>
            <person name="Pearson M."/>
            <person name="Priest M."/>
            <person name="Roberts A."/>
            <person name="Saif S."/>
            <person name="Shea T."/>
            <person name="Sykes S."/>
            <person name="Wortman J."/>
            <person name="Nusbaum C."/>
            <person name="Birren B."/>
        </authorList>
    </citation>
    <scope>NUCLEOTIDE SEQUENCE</scope>
    <source>
        <strain evidence="4">CBS 10117</strain>
    </source>
</reference>
<dbReference type="VEuPathDB" id="FungiDB:I303_05326"/>
<reference evidence="4" key="3">
    <citation type="submission" date="2024-02" db="EMBL/GenBank/DDBJ databases">
        <title>Comparative genomics of Cryptococcus and Kwoniella reveals pathogenesis evolution and contrasting modes of karyotype evolution via chromosome fusion or intercentromeric recombination.</title>
        <authorList>
            <person name="Coelho M.A."/>
            <person name="David-Palma M."/>
            <person name="Shea T."/>
            <person name="Bowers K."/>
            <person name="McGinley-Smith S."/>
            <person name="Mohammad A.W."/>
            <person name="Gnirke A."/>
            <person name="Yurkov A.M."/>
            <person name="Nowrousian M."/>
            <person name="Sun S."/>
            <person name="Cuomo C.A."/>
            <person name="Heitman J."/>
        </authorList>
    </citation>
    <scope>NUCLEOTIDE SEQUENCE</scope>
    <source>
        <strain evidence="4">CBS 10117</strain>
    </source>
</reference>
<feature type="region of interest" description="Disordered" evidence="1">
    <location>
        <begin position="283"/>
        <end position="469"/>
    </location>
</feature>
<organism evidence="3">
    <name type="scientific">Kwoniella dejecticola CBS 10117</name>
    <dbReference type="NCBI Taxonomy" id="1296121"/>
    <lineage>
        <taxon>Eukaryota</taxon>
        <taxon>Fungi</taxon>
        <taxon>Dikarya</taxon>
        <taxon>Basidiomycota</taxon>
        <taxon>Agaricomycotina</taxon>
        <taxon>Tremellomycetes</taxon>
        <taxon>Tremellales</taxon>
        <taxon>Cryptococcaceae</taxon>
        <taxon>Kwoniella</taxon>
    </lineage>
</organism>
<evidence type="ECO:0000256" key="1">
    <source>
        <dbReference type="SAM" id="MobiDB-lite"/>
    </source>
</evidence>
<dbReference type="EMBL" id="CP144535">
    <property type="protein sequence ID" value="WWC62630.1"/>
    <property type="molecule type" value="Genomic_DNA"/>
</dbReference>
<evidence type="ECO:0000259" key="2">
    <source>
        <dbReference type="Pfam" id="PF01636"/>
    </source>
</evidence>
<feature type="domain" description="Aminoglycoside phosphotransferase" evidence="2">
    <location>
        <begin position="66"/>
        <end position="211"/>
    </location>
</feature>
<feature type="compositionally biased region" description="Polar residues" evidence="1">
    <location>
        <begin position="343"/>
        <end position="363"/>
    </location>
</feature>
<dbReference type="Pfam" id="PF01636">
    <property type="entry name" value="APH"/>
    <property type="match status" value="1"/>
</dbReference>
<dbReference type="Proteomes" id="UP000078595">
    <property type="component" value="Chromosome 6"/>
</dbReference>
<feature type="compositionally biased region" description="Polar residues" evidence="1">
    <location>
        <begin position="448"/>
        <end position="469"/>
    </location>
</feature>
<dbReference type="RefSeq" id="XP_018262310.1">
    <property type="nucleotide sequence ID" value="XM_018408619.1"/>
</dbReference>
<dbReference type="InterPro" id="IPR011009">
    <property type="entry name" value="Kinase-like_dom_sf"/>
</dbReference>
<name>A0A1A6A334_9TREE</name>
<dbReference type="AlphaFoldDB" id="A0A1A6A334"/>
<proteinExistence type="predicted"/>
<protein>
    <recommendedName>
        <fullName evidence="2">Aminoglycoside phosphotransferase domain-containing protein</fullName>
    </recommendedName>
</protein>
<dbReference type="GeneID" id="28969025"/>
<evidence type="ECO:0000313" key="5">
    <source>
        <dbReference type="Proteomes" id="UP000078595"/>
    </source>
</evidence>
<dbReference type="OrthoDB" id="8300194at2759"/>
<dbReference type="KEGG" id="kdj:28969025"/>
<sequence>MTDEPPEKMRVSAQPLINLTNCRRRFFETYSPTAGCRLFIKRSATREEANQRLNLAGAPADALIQRSYTSLQNEALALHWIKTNTNIPVPNVFAAYEDRGCFYLIHQYVEDCIPAFDADKRLEPYIAKQLDGFLQELHRCRSKTIHSFTEQLHLPARMAFTKTYLSHLKYPEDPERERYVLCHGDLGWQNVMVNPVSGKIEAIIDWEFAGFWPVEIEGEYWRRRGTASAHPSELNDVDMIANLLYNLSKKGHFDDSYKSPHAEDMERSPFSERMLLRPVASNPTISESHQHTSHSGGLGGRSHDSHAISPLSITSHPEVSNGDSNDLSYTSQVQNDDGHSESHSVGSVIQQVDHSAPPASTSAGIAHRSPPSLPAMRQDKKSKKRKLPISTLIKRVLSSFKVPGPKSRQDSKARAQKKLSIAESSPIPLPHSLPADSVMHDPIETEEQSTVPEQERSSNLPHETNTHNYLELSPSNINLRTDIPHWTGDTGGDETGGGGPSLEMDSGDVPEWGTIKAEMPPDQPLTTRRLSVQVAVDARKQVGDHVAALRRSAMVDTHATKNWLAAVVHRAPEYYYRDPYGMKRRMLSQESLHLVELSNLLDKPLQTLSDALQESGKALSSFQDAQLRDVAVTAKRIEQNPAFAQVADKRVDYSEMEEAKWDNPLDREGDMIKWTISGDRDEAFSRSETIKWKAIRKAAEDLLLISHVADCLLPFLPDRDKNQKSRFRNHVRAVIEDKARDLILGGTGGWTIRIEEVTDWVPIDHKALGVPEDETKHLDDTISINERSAEQDMALLTAVLKSK</sequence>
<dbReference type="CDD" id="cd05120">
    <property type="entry name" value="APH_ChoK_like"/>
    <property type="match status" value="1"/>
</dbReference>
<dbReference type="PANTHER" id="PTHR21310">
    <property type="entry name" value="AMINOGLYCOSIDE PHOSPHOTRANSFERASE-RELATED-RELATED"/>
    <property type="match status" value="1"/>
</dbReference>
<dbReference type="InterPro" id="IPR051678">
    <property type="entry name" value="AGP_Transferase"/>
</dbReference>
<keyword evidence="5" id="KW-1185">Reference proteome</keyword>